<dbReference type="InterPro" id="IPR050246">
    <property type="entry name" value="Class_II_FBP_aldolase"/>
</dbReference>
<feature type="binding site" evidence="4">
    <location>
        <position position="134"/>
    </location>
    <ligand>
        <name>Zn(2+)</name>
        <dbReference type="ChEBI" id="CHEBI:29105"/>
        <label>2</label>
    </ligand>
</feature>
<dbReference type="PANTHER" id="PTHR30304:SF0">
    <property type="entry name" value="D-TAGATOSE-1,6-BISPHOSPHATE ALDOLASE SUBUNIT GATY-RELATED"/>
    <property type="match status" value="1"/>
</dbReference>
<dbReference type="PANTHER" id="PTHR30304">
    <property type="entry name" value="D-TAGATOSE-1,6-BISPHOSPHATE ALDOLASE"/>
    <property type="match status" value="1"/>
</dbReference>
<dbReference type="EC" id="4.1.2.13" evidence="5"/>
<feature type="active site" description="Proton donor" evidence="3">
    <location>
        <position position="82"/>
    </location>
</feature>
<gene>
    <name evidence="5" type="primary">fbaA</name>
    <name evidence="5" type="ORF">ROA7023_03139</name>
</gene>
<dbReference type="InterPro" id="IPR000771">
    <property type="entry name" value="FBA_II"/>
</dbReference>
<proteinExistence type="predicted"/>
<accession>A0A1Y5TKM1</accession>
<feature type="binding site" evidence="4">
    <location>
        <position position="104"/>
    </location>
    <ligand>
        <name>Zn(2+)</name>
        <dbReference type="ChEBI" id="CHEBI:29105"/>
        <label>2</label>
    </ligand>
</feature>
<evidence type="ECO:0000256" key="3">
    <source>
        <dbReference type="PIRSR" id="PIRSR001359-1"/>
    </source>
</evidence>
<dbReference type="RefSeq" id="WP_085879941.1">
    <property type="nucleotide sequence ID" value="NZ_FWFZ01000018.1"/>
</dbReference>
<evidence type="ECO:0000313" key="5">
    <source>
        <dbReference type="EMBL" id="SLN66207.1"/>
    </source>
</evidence>
<dbReference type="AlphaFoldDB" id="A0A1Y5TKM1"/>
<sequence length="277" mass="28733">MTRASLADVLGPAMAGGHAVAGVVCLGWEDARAYVAAAEAEGLPIILQAGPGCRAHMPLPIIGAMFRHLAVTATVPVVTHLDHGRNAEECAAAIAEGFSSVMYDGSRLPFDENVAQTARIVALAHAAGVSCEGEIGLVGYVAGDASEGTDPAEAARFAELTGVDALAVSVGNIHLQTASGDGLDEPRLRAIEALTPVPLVIHGGSGVPMDQRTRLSRTSNICKYNIGTELRQVFGAALRDHLARDADDFDRISILGRTHDPLVAATRRILRAIGPAA</sequence>
<dbReference type="InterPro" id="IPR013785">
    <property type="entry name" value="Aldolase_TIM"/>
</dbReference>
<dbReference type="SUPFAM" id="SSF51569">
    <property type="entry name" value="Aldolase"/>
    <property type="match status" value="1"/>
</dbReference>
<evidence type="ECO:0000256" key="4">
    <source>
        <dbReference type="PIRSR" id="PIRSR001359-3"/>
    </source>
</evidence>
<dbReference type="PIRSF" id="PIRSF001359">
    <property type="entry name" value="F_bP_aldolase_II"/>
    <property type="match status" value="1"/>
</dbReference>
<dbReference type="Gene3D" id="3.20.20.70">
    <property type="entry name" value="Aldolase class I"/>
    <property type="match status" value="1"/>
</dbReference>
<feature type="binding site" evidence="4">
    <location>
        <position position="83"/>
    </location>
    <ligand>
        <name>Zn(2+)</name>
        <dbReference type="ChEBI" id="CHEBI:29105"/>
        <label>1</label>
        <note>catalytic</note>
    </ligand>
</feature>
<keyword evidence="2" id="KW-0113">Calvin cycle</keyword>
<reference evidence="5 6" key="1">
    <citation type="submission" date="2017-03" db="EMBL/GenBank/DDBJ databases">
        <authorList>
            <person name="Afonso C.L."/>
            <person name="Miller P.J."/>
            <person name="Scott M.A."/>
            <person name="Spackman E."/>
            <person name="Goraichik I."/>
            <person name="Dimitrov K.M."/>
            <person name="Suarez D.L."/>
            <person name="Swayne D.E."/>
        </authorList>
    </citation>
    <scope>NUCLEOTIDE SEQUENCE [LARGE SCALE GENOMIC DNA]</scope>
    <source>
        <strain evidence="5 6">CECT 7023</strain>
    </source>
</reference>
<feature type="binding site" evidence="4">
    <location>
        <position position="202"/>
    </location>
    <ligand>
        <name>Zn(2+)</name>
        <dbReference type="ChEBI" id="CHEBI:29105"/>
        <label>1</label>
        <note>catalytic</note>
    </ligand>
</feature>
<keyword evidence="4" id="KW-0862">Zinc</keyword>
<evidence type="ECO:0000256" key="2">
    <source>
        <dbReference type="ARBA" id="ARBA00022567"/>
    </source>
</evidence>
<keyword evidence="4" id="KW-0479">Metal-binding</keyword>
<dbReference type="EMBL" id="FWFZ01000018">
    <property type="protein sequence ID" value="SLN66207.1"/>
    <property type="molecule type" value="Genomic_DNA"/>
</dbReference>
<evidence type="ECO:0000256" key="1">
    <source>
        <dbReference type="ARBA" id="ARBA00005215"/>
    </source>
</evidence>
<feature type="binding site" evidence="4">
    <location>
        <position position="174"/>
    </location>
    <ligand>
        <name>Zn(2+)</name>
        <dbReference type="ChEBI" id="CHEBI:29105"/>
        <label>1</label>
        <note>catalytic</note>
    </ligand>
</feature>
<evidence type="ECO:0000313" key="6">
    <source>
        <dbReference type="Proteomes" id="UP000193900"/>
    </source>
</evidence>
<comment type="cofactor">
    <cofactor evidence="4">
        <name>Zn(2+)</name>
        <dbReference type="ChEBI" id="CHEBI:29105"/>
    </cofactor>
    <text evidence="4">Binds 2 Zn(2+) ions per subunit. One is catalytic and the other provides a structural contribution.</text>
</comment>
<dbReference type="Proteomes" id="UP000193900">
    <property type="component" value="Unassembled WGS sequence"/>
</dbReference>
<keyword evidence="6" id="KW-1185">Reference proteome</keyword>
<comment type="pathway">
    <text evidence="1">Carbohydrate biosynthesis; Calvin cycle.</text>
</comment>
<dbReference type="GO" id="GO:0004332">
    <property type="term" value="F:fructose-bisphosphate aldolase activity"/>
    <property type="evidence" value="ECO:0007669"/>
    <property type="project" value="UniProtKB-EC"/>
</dbReference>
<dbReference type="Pfam" id="PF01116">
    <property type="entry name" value="F_bP_aldolase"/>
    <property type="match status" value="1"/>
</dbReference>
<dbReference type="GO" id="GO:0019253">
    <property type="term" value="P:reductive pentose-phosphate cycle"/>
    <property type="evidence" value="ECO:0007669"/>
    <property type="project" value="UniProtKB-UniPathway"/>
</dbReference>
<keyword evidence="5" id="KW-0456">Lyase</keyword>
<protein>
    <submittedName>
        <fullName evidence="5">Putative fructose-bisphosphate aldolase</fullName>
        <ecNumber evidence="5">4.1.2.13</ecNumber>
    </submittedName>
</protein>
<dbReference type="OrthoDB" id="9803995at2"/>
<dbReference type="GO" id="GO:0008270">
    <property type="term" value="F:zinc ion binding"/>
    <property type="evidence" value="ECO:0007669"/>
    <property type="project" value="InterPro"/>
</dbReference>
<name>A0A1Y5TKM1_9RHOB</name>
<dbReference type="UniPathway" id="UPA00116"/>
<organism evidence="5 6">
    <name type="scientific">Roseisalinus antarcticus</name>
    <dbReference type="NCBI Taxonomy" id="254357"/>
    <lineage>
        <taxon>Bacteria</taxon>
        <taxon>Pseudomonadati</taxon>
        <taxon>Pseudomonadota</taxon>
        <taxon>Alphaproteobacteria</taxon>
        <taxon>Rhodobacterales</taxon>
        <taxon>Roseobacteraceae</taxon>
        <taxon>Roseisalinus</taxon>
    </lineage>
</organism>